<dbReference type="GO" id="GO:0005886">
    <property type="term" value="C:plasma membrane"/>
    <property type="evidence" value="ECO:0007669"/>
    <property type="project" value="TreeGrafter"/>
</dbReference>
<dbReference type="FunFam" id="3.40.50.2000:FF:000032">
    <property type="entry name" value="3-deoxy-D-manno-octulosonic acid transferase"/>
    <property type="match status" value="1"/>
</dbReference>
<comment type="similarity">
    <text evidence="1">Belongs to the glycosyltransferase group 1 family. Glycosyltransferase 30 subfamily.</text>
</comment>
<dbReference type="InterPro" id="IPR039901">
    <property type="entry name" value="Kdotransferase"/>
</dbReference>
<sequence length="456" mass="50695">METKKKGKLIYNVYRAMTYALSPVLYLHLQWRRLQGLEHPQRWRERLGHPSLSRPPGPLIWFHAVSLGESMAAIPVIKHCIRQEPNFTILMTTTTTSAFKVIKNRLPNCVLYQFAPLDTPVAIDSFLQYWNPSAILLIESELWPNLILGASKKGIAVALLNARVSSKSFTLWSQPLGLPLISLMLSKLSLITPLSTQQAILFQLLEAPPFIINFAGDLKYGCYILICCIQFEAVGDVDASEKEKSSIEDLKLELNNRPVWMSSSIHEGEEEVMLGVHNALMPMYPDMITVIVPRHPRQGLKIALALQKEGLEVVLRSRDERITPSTNIYLVDTLGELRSLYKSIPIAVIGGSFLPGLAGHNISEAAAASCAVMTGHHVGHFSHMVLEMQRSNPLSVLQVSGKAELVKVISELFSNHDALKARRLAAKQAFTTLSSGVVAKVWNLIDLHIVRKAIPP</sequence>
<dbReference type="InterPro" id="IPR007507">
    <property type="entry name" value="Glycos_transf_N"/>
</dbReference>
<dbReference type="InterPro" id="IPR038107">
    <property type="entry name" value="Glycos_transf_N_sf"/>
</dbReference>
<dbReference type="GO" id="GO:0043842">
    <property type="term" value="F:Kdo transferase activity"/>
    <property type="evidence" value="ECO:0007669"/>
    <property type="project" value="UniProtKB-EC"/>
</dbReference>
<dbReference type="Gene3D" id="3.40.50.11720">
    <property type="entry name" value="3-Deoxy-D-manno-octulosonic-acid transferase, N-terminal domain"/>
    <property type="match status" value="1"/>
</dbReference>
<evidence type="ECO:0000256" key="7">
    <source>
        <dbReference type="PIRSR" id="PIRSR639901-2"/>
    </source>
</evidence>
<dbReference type="Proteomes" id="UP000541444">
    <property type="component" value="Unassembled WGS sequence"/>
</dbReference>
<dbReference type="OrthoDB" id="308383at2759"/>
<dbReference type="GO" id="GO:0009245">
    <property type="term" value="P:lipid A biosynthetic process"/>
    <property type="evidence" value="ECO:0007669"/>
    <property type="project" value="TreeGrafter"/>
</dbReference>
<evidence type="ECO:0000313" key="9">
    <source>
        <dbReference type="EMBL" id="KAF6150390.1"/>
    </source>
</evidence>
<dbReference type="EMBL" id="JACGCM010001747">
    <property type="protein sequence ID" value="KAF6150390.1"/>
    <property type="molecule type" value="Genomic_DNA"/>
</dbReference>
<proteinExistence type="inferred from homology"/>
<dbReference type="PANTHER" id="PTHR42755:SF1">
    <property type="entry name" value="3-DEOXY-D-MANNO-OCTULOSONIC ACID TRANSFERASE, MITOCHONDRIAL-RELATED"/>
    <property type="match status" value="1"/>
</dbReference>
<feature type="active site" description="Proton acceptor" evidence="6">
    <location>
        <position position="69"/>
    </location>
</feature>
<dbReference type="AlphaFoldDB" id="A0A7J7M6F8"/>
<comment type="caution">
    <text evidence="9">The sequence shown here is derived from an EMBL/GenBank/DDBJ whole genome shotgun (WGS) entry which is preliminary data.</text>
</comment>
<organism evidence="9 10">
    <name type="scientific">Kingdonia uniflora</name>
    <dbReference type="NCBI Taxonomy" id="39325"/>
    <lineage>
        <taxon>Eukaryota</taxon>
        <taxon>Viridiplantae</taxon>
        <taxon>Streptophyta</taxon>
        <taxon>Embryophyta</taxon>
        <taxon>Tracheophyta</taxon>
        <taxon>Spermatophyta</taxon>
        <taxon>Magnoliopsida</taxon>
        <taxon>Ranunculales</taxon>
        <taxon>Circaeasteraceae</taxon>
        <taxon>Kingdonia</taxon>
    </lineage>
</organism>
<accession>A0A7J7M6F8</accession>
<comment type="catalytic activity">
    <reaction evidence="5">
        <text>lipid IVA (E. coli) + CMP-3-deoxy-beta-D-manno-octulosonate = alpha-Kdo-(2-&gt;6)-lipid IVA (E. coli) + CMP + H(+)</text>
        <dbReference type="Rhea" id="RHEA:28066"/>
        <dbReference type="ChEBI" id="CHEBI:15378"/>
        <dbReference type="ChEBI" id="CHEBI:58603"/>
        <dbReference type="ChEBI" id="CHEBI:60364"/>
        <dbReference type="ChEBI" id="CHEBI:60377"/>
        <dbReference type="ChEBI" id="CHEBI:85987"/>
        <dbReference type="EC" id="2.4.99.12"/>
    </reaction>
</comment>
<dbReference type="Gene3D" id="3.40.50.2000">
    <property type="entry name" value="Glycogen Phosphorylase B"/>
    <property type="match status" value="1"/>
</dbReference>
<dbReference type="FunFam" id="3.40.50.11720:FF:000001">
    <property type="entry name" value="3-deoxy-D-manno-octulosonic acid transferase"/>
    <property type="match status" value="1"/>
</dbReference>
<dbReference type="EC" id="2.4.99.12" evidence="2"/>
<dbReference type="Pfam" id="PF04413">
    <property type="entry name" value="Glycos_transf_N"/>
    <property type="match status" value="1"/>
</dbReference>
<evidence type="ECO:0000256" key="3">
    <source>
        <dbReference type="ARBA" id="ARBA00022679"/>
    </source>
</evidence>
<protein>
    <recommendedName>
        <fullName evidence="2">lipid IVA 3-deoxy-D-manno-octulosonic acid transferase</fullName>
        <ecNumber evidence="2">2.4.99.12</ecNumber>
    </recommendedName>
    <alternativeName>
        <fullName evidence="4">Lipid IV(A) 3-deoxy-D-manno-octulosonic acid transferase</fullName>
    </alternativeName>
</protein>
<feature type="site" description="Transition state stabilizer" evidence="7">
    <location>
        <position position="219"/>
    </location>
</feature>
<evidence type="ECO:0000256" key="2">
    <source>
        <dbReference type="ARBA" id="ARBA00012621"/>
    </source>
</evidence>
<evidence type="ECO:0000259" key="8">
    <source>
        <dbReference type="Pfam" id="PF04413"/>
    </source>
</evidence>
<evidence type="ECO:0000256" key="1">
    <source>
        <dbReference type="ARBA" id="ARBA00006380"/>
    </source>
</evidence>
<dbReference type="PANTHER" id="PTHR42755">
    <property type="entry name" value="3-DEOXY-MANNO-OCTULOSONATE CYTIDYLYLTRANSFERASE"/>
    <property type="match status" value="1"/>
</dbReference>
<name>A0A7J7M6F8_9MAGN</name>
<reference evidence="9 10" key="1">
    <citation type="journal article" date="2020" name="IScience">
        <title>Genome Sequencing of the Endangered Kingdonia uniflora (Circaeasteraceae, Ranunculales) Reveals Potential Mechanisms of Evolutionary Specialization.</title>
        <authorList>
            <person name="Sun Y."/>
            <person name="Deng T."/>
            <person name="Zhang A."/>
            <person name="Moore M.J."/>
            <person name="Landis J.B."/>
            <person name="Lin N."/>
            <person name="Zhang H."/>
            <person name="Zhang X."/>
            <person name="Huang J."/>
            <person name="Zhang X."/>
            <person name="Sun H."/>
            <person name="Wang H."/>
        </authorList>
    </citation>
    <scope>NUCLEOTIDE SEQUENCE [LARGE SCALE GENOMIC DNA]</scope>
    <source>
        <strain evidence="9">TB1705</strain>
        <tissue evidence="9">Leaf</tissue>
    </source>
</reference>
<keyword evidence="3" id="KW-0808">Transferase</keyword>
<feature type="domain" description="3-deoxy-D-manno-octulosonic-acid transferase N-terminal" evidence="8">
    <location>
        <begin position="41"/>
        <end position="220"/>
    </location>
</feature>
<evidence type="ECO:0000256" key="4">
    <source>
        <dbReference type="ARBA" id="ARBA00031445"/>
    </source>
</evidence>
<feature type="site" description="Transition state stabilizer" evidence="7">
    <location>
        <position position="139"/>
    </location>
</feature>
<evidence type="ECO:0000256" key="5">
    <source>
        <dbReference type="ARBA" id="ARBA00049183"/>
    </source>
</evidence>
<gene>
    <name evidence="9" type="ORF">GIB67_034089</name>
</gene>
<keyword evidence="10" id="KW-1185">Reference proteome</keyword>
<evidence type="ECO:0000256" key="6">
    <source>
        <dbReference type="PIRSR" id="PIRSR639901-1"/>
    </source>
</evidence>
<evidence type="ECO:0000313" key="10">
    <source>
        <dbReference type="Proteomes" id="UP000541444"/>
    </source>
</evidence>